<name>Q5B211_EMENI</name>
<dbReference type="InterPro" id="IPR000073">
    <property type="entry name" value="AB_hydrolase_1"/>
</dbReference>
<dbReference type="InParanoid" id="Q5B211"/>
<gene>
    <name evidence="3" type="ORF">ANIA_05419</name>
</gene>
<dbReference type="RefSeq" id="XP_663023.1">
    <property type="nucleotide sequence ID" value="XM_657931.1"/>
</dbReference>
<dbReference type="HOGENOM" id="CLU_034763_1_0_1"/>
<dbReference type="VEuPathDB" id="FungiDB:AN5419"/>
<evidence type="ECO:0000313" key="4">
    <source>
        <dbReference type="Proteomes" id="UP000000560"/>
    </source>
</evidence>
<organism evidence="3 4">
    <name type="scientific">Emericella nidulans (strain FGSC A4 / ATCC 38163 / CBS 112.46 / NRRL 194 / M139)</name>
    <name type="common">Aspergillus nidulans</name>
    <dbReference type="NCBI Taxonomy" id="227321"/>
    <lineage>
        <taxon>Eukaryota</taxon>
        <taxon>Fungi</taxon>
        <taxon>Dikarya</taxon>
        <taxon>Ascomycota</taxon>
        <taxon>Pezizomycotina</taxon>
        <taxon>Eurotiomycetes</taxon>
        <taxon>Eurotiomycetidae</taxon>
        <taxon>Eurotiales</taxon>
        <taxon>Aspergillaceae</taxon>
        <taxon>Aspergillus</taxon>
        <taxon>Aspergillus subgen. Nidulantes</taxon>
    </lineage>
</organism>
<protein>
    <recommendedName>
        <fullName evidence="2">AB hydrolase-1 domain-containing protein</fullName>
    </recommendedName>
</protein>
<feature type="domain" description="AB hydrolase-1" evidence="2">
    <location>
        <begin position="112"/>
        <end position="370"/>
    </location>
</feature>
<keyword evidence="4" id="KW-1185">Reference proteome</keyword>
<dbReference type="KEGG" id="ani:ANIA_05419"/>
<reference evidence="4" key="2">
    <citation type="journal article" date="2009" name="Fungal Genet. Biol.">
        <title>The 2008 update of the Aspergillus nidulans genome annotation: a community effort.</title>
        <authorList>
            <person name="Wortman J.R."/>
            <person name="Gilsenan J.M."/>
            <person name="Joardar V."/>
            <person name="Deegan J."/>
            <person name="Clutterbuck J."/>
            <person name="Andersen M.R."/>
            <person name="Archer D."/>
            <person name="Bencina M."/>
            <person name="Braus G."/>
            <person name="Coutinho P."/>
            <person name="von Dohren H."/>
            <person name="Doonan J."/>
            <person name="Driessen A.J."/>
            <person name="Durek P."/>
            <person name="Espeso E."/>
            <person name="Fekete E."/>
            <person name="Flipphi M."/>
            <person name="Estrada C.G."/>
            <person name="Geysens S."/>
            <person name="Goldman G."/>
            <person name="de Groot P.W."/>
            <person name="Hansen K."/>
            <person name="Harris S.D."/>
            <person name="Heinekamp T."/>
            <person name="Helmstaedt K."/>
            <person name="Henrissat B."/>
            <person name="Hofmann G."/>
            <person name="Homan T."/>
            <person name="Horio T."/>
            <person name="Horiuchi H."/>
            <person name="James S."/>
            <person name="Jones M."/>
            <person name="Karaffa L."/>
            <person name="Karanyi Z."/>
            <person name="Kato M."/>
            <person name="Keller N."/>
            <person name="Kelly D.E."/>
            <person name="Kiel J.A."/>
            <person name="Kim J.M."/>
            <person name="van der Klei I.J."/>
            <person name="Klis F.M."/>
            <person name="Kovalchuk A."/>
            <person name="Krasevec N."/>
            <person name="Kubicek C.P."/>
            <person name="Liu B."/>
            <person name="Maccabe A."/>
            <person name="Meyer V."/>
            <person name="Mirabito P."/>
            <person name="Miskei M."/>
            <person name="Mos M."/>
            <person name="Mullins J."/>
            <person name="Nelson D.R."/>
            <person name="Nielsen J."/>
            <person name="Oakley B.R."/>
            <person name="Osmani S.A."/>
            <person name="Pakula T."/>
            <person name="Paszewski A."/>
            <person name="Paulsen I."/>
            <person name="Pilsyk S."/>
            <person name="Pocsi I."/>
            <person name="Punt P.J."/>
            <person name="Ram A.F."/>
            <person name="Ren Q."/>
            <person name="Robellet X."/>
            <person name="Robson G."/>
            <person name="Seiboth B."/>
            <person name="van Solingen P."/>
            <person name="Specht T."/>
            <person name="Sun J."/>
            <person name="Taheri-Talesh N."/>
            <person name="Takeshita N."/>
            <person name="Ussery D."/>
            <person name="vanKuyk P.A."/>
            <person name="Visser H."/>
            <person name="van de Vondervoort P.J."/>
            <person name="de Vries R.P."/>
            <person name="Walton J."/>
            <person name="Xiang X."/>
            <person name="Xiong Y."/>
            <person name="Zeng A.P."/>
            <person name="Brandt B.W."/>
            <person name="Cornell M.J."/>
            <person name="van den Hondel C.A."/>
            <person name="Visser J."/>
            <person name="Oliver S.G."/>
            <person name="Turner G."/>
        </authorList>
    </citation>
    <scope>GENOME REANNOTATION</scope>
    <source>
        <strain evidence="4">FGSC A4 / ATCC 38163 / CBS 112.46 / NRRL 194 / M139</strain>
    </source>
</reference>
<reference evidence="4" key="1">
    <citation type="journal article" date="2005" name="Nature">
        <title>Sequencing of Aspergillus nidulans and comparative analysis with A. fumigatus and A. oryzae.</title>
        <authorList>
            <person name="Galagan J.E."/>
            <person name="Calvo S.E."/>
            <person name="Cuomo C."/>
            <person name="Ma L.J."/>
            <person name="Wortman J.R."/>
            <person name="Batzoglou S."/>
            <person name="Lee S.I."/>
            <person name="Basturkmen M."/>
            <person name="Spevak C.C."/>
            <person name="Clutterbuck J."/>
            <person name="Kapitonov V."/>
            <person name="Jurka J."/>
            <person name="Scazzocchio C."/>
            <person name="Farman M."/>
            <person name="Butler J."/>
            <person name="Purcell S."/>
            <person name="Harris S."/>
            <person name="Braus G.H."/>
            <person name="Draht O."/>
            <person name="Busch S."/>
            <person name="D'Enfert C."/>
            <person name="Bouchier C."/>
            <person name="Goldman G.H."/>
            <person name="Bell-Pedersen D."/>
            <person name="Griffiths-Jones S."/>
            <person name="Doonan J.H."/>
            <person name="Yu J."/>
            <person name="Vienken K."/>
            <person name="Pain A."/>
            <person name="Freitag M."/>
            <person name="Selker E.U."/>
            <person name="Archer D.B."/>
            <person name="Penalva M.A."/>
            <person name="Oakley B.R."/>
            <person name="Momany M."/>
            <person name="Tanaka T."/>
            <person name="Kumagai T."/>
            <person name="Asai K."/>
            <person name="Machida M."/>
            <person name="Nierman W.C."/>
            <person name="Denning D.W."/>
            <person name="Caddick M."/>
            <person name="Hynes M."/>
            <person name="Paoletti M."/>
            <person name="Fischer R."/>
            <person name="Miller B."/>
            <person name="Dyer P."/>
            <person name="Sachs M.S."/>
            <person name="Osmani S.A."/>
            <person name="Birren B.W."/>
        </authorList>
    </citation>
    <scope>NUCLEOTIDE SEQUENCE [LARGE SCALE GENOMIC DNA]</scope>
    <source>
        <strain evidence="4">FGSC A4 / ATCC 38163 / CBS 112.46 / NRRL 194 / M139</strain>
    </source>
</reference>
<dbReference type="OMA" id="YDSRYWD"/>
<evidence type="ECO:0000259" key="2">
    <source>
        <dbReference type="Pfam" id="PF12697"/>
    </source>
</evidence>
<evidence type="ECO:0000256" key="1">
    <source>
        <dbReference type="SAM" id="SignalP"/>
    </source>
</evidence>
<dbReference type="GeneID" id="2871710"/>
<sequence>MTSLLFLTAISVLSQPWQVAAAPTAQSNASRPCVDMLLSIPITANNSIYDIARVDNNIDAVDYVWDLDHWSAPNPTERVRGARPVHETFAISAQLCVPRDSNKAGILQIATHGFGFDKRYWDAELHPDKYSYIDAALNAGYSILTYDRLGVGHSDKPDAYEVVQVPVETEILKELAILARSGALAENASSIRVPSFDKVVLVGHSYGSGLTIAVLANYPSLADGAVSTGLIPNTQFGAAGQRAFGLEYAPASNPSRFGDRGSGYLVQSTESSLQQIFFKKGFFEPELLKYANSIKETGTAGEFVSFPVALAKPAAGFKGPILFALAEYDMGTCLGDCKGTYNLTMLRDEMFPQAGDVNVHIQPGSGHALTMHVNATGHYETIFAYLREHGL</sequence>
<dbReference type="Pfam" id="PF12697">
    <property type="entry name" value="Abhydrolase_6"/>
    <property type="match status" value="1"/>
</dbReference>
<dbReference type="eggNOG" id="ENOG502RN83">
    <property type="taxonomic scope" value="Eukaryota"/>
</dbReference>
<feature type="signal peptide" evidence="1">
    <location>
        <begin position="1"/>
        <end position="21"/>
    </location>
</feature>
<dbReference type="EMBL" id="BN001305">
    <property type="protein sequence ID" value="CBF81941.1"/>
    <property type="molecule type" value="Genomic_DNA"/>
</dbReference>
<dbReference type="InterPro" id="IPR029058">
    <property type="entry name" value="AB_hydrolase_fold"/>
</dbReference>
<dbReference type="Gene3D" id="3.40.50.1820">
    <property type="entry name" value="alpha/beta hydrolase"/>
    <property type="match status" value="1"/>
</dbReference>
<proteinExistence type="predicted"/>
<evidence type="ECO:0000313" key="3">
    <source>
        <dbReference type="EMBL" id="CBF81941.1"/>
    </source>
</evidence>
<dbReference type="OrthoDB" id="190201at2759"/>
<accession>Q5B211</accession>
<dbReference type="STRING" id="227321.Q5B211"/>
<accession>C8VGK3</accession>
<keyword evidence="1" id="KW-0732">Signal</keyword>
<feature type="chain" id="PRO_5010164938" description="AB hydrolase-1 domain-containing protein" evidence="1">
    <location>
        <begin position="22"/>
        <end position="391"/>
    </location>
</feature>
<dbReference type="Proteomes" id="UP000000560">
    <property type="component" value="Chromosome V"/>
</dbReference>
<dbReference type="AlphaFoldDB" id="Q5B211"/>
<dbReference type="SUPFAM" id="SSF53474">
    <property type="entry name" value="alpha/beta-Hydrolases"/>
    <property type="match status" value="1"/>
</dbReference>